<dbReference type="GeneID" id="64671654"/>
<dbReference type="EMBL" id="JABBWK010000059">
    <property type="protein sequence ID" value="KAG1896059.1"/>
    <property type="molecule type" value="Genomic_DNA"/>
</dbReference>
<proteinExistence type="predicted"/>
<name>A0AAD4E069_9AGAM</name>
<dbReference type="RefSeq" id="XP_041221635.1">
    <property type="nucleotide sequence ID" value="XM_041377356.1"/>
</dbReference>
<evidence type="ECO:0000313" key="2">
    <source>
        <dbReference type="Proteomes" id="UP001195769"/>
    </source>
</evidence>
<dbReference type="Proteomes" id="UP001195769">
    <property type="component" value="Unassembled WGS sequence"/>
</dbReference>
<protein>
    <submittedName>
        <fullName evidence="1">Uncharacterized protein</fullName>
    </submittedName>
</protein>
<dbReference type="AlphaFoldDB" id="A0AAD4E069"/>
<accession>A0AAD4E069</accession>
<keyword evidence="2" id="KW-1185">Reference proteome</keyword>
<reference evidence="1" key="1">
    <citation type="journal article" date="2020" name="New Phytol.">
        <title>Comparative genomics reveals dynamic genome evolution in host specialist ectomycorrhizal fungi.</title>
        <authorList>
            <person name="Lofgren L.A."/>
            <person name="Nguyen N.H."/>
            <person name="Vilgalys R."/>
            <person name="Ruytinx J."/>
            <person name="Liao H.L."/>
            <person name="Branco S."/>
            <person name="Kuo A."/>
            <person name="LaButti K."/>
            <person name="Lipzen A."/>
            <person name="Andreopoulos W."/>
            <person name="Pangilinan J."/>
            <person name="Riley R."/>
            <person name="Hundley H."/>
            <person name="Na H."/>
            <person name="Barry K."/>
            <person name="Grigoriev I.V."/>
            <person name="Stajich J.E."/>
            <person name="Kennedy P.G."/>
        </authorList>
    </citation>
    <scope>NUCLEOTIDE SEQUENCE</scope>
    <source>
        <strain evidence="1">FC203</strain>
    </source>
</reference>
<gene>
    <name evidence="1" type="ORF">F5891DRAFT_983764</name>
</gene>
<evidence type="ECO:0000313" key="1">
    <source>
        <dbReference type="EMBL" id="KAG1896059.1"/>
    </source>
</evidence>
<organism evidence="1 2">
    <name type="scientific">Suillus fuscotomentosus</name>
    <dbReference type="NCBI Taxonomy" id="1912939"/>
    <lineage>
        <taxon>Eukaryota</taxon>
        <taxon>Fungi</taxon>
        <taxon>Dikarya</taxon>
        <taxon>Basidiomycota</taxon>
        <taxon>Agaricomycotina</taxon>
        <taxon>Agaricomycetes</taxon>
        <taxon>Agaricomycetidae</taxon>
        <taxon>Boletales</taxon>
        <taxon>Suillineae</taxon>
        <taxon>Suillaceae</taxon>
        <taxon>Suillus</taxon>
    </lineage>
</organism>
<comment type="caution">
    <text evidence="1">The sequence shown here is derived from an EMBL/GenBank/DDBJ whole genome shotgun (WGS) entry which is preliminary data.</text>
</comment>
<sequence length="241" mass="26412">MLVIEECRQNLNLSGEMCPATAALIVEVVACDKPKGGIFQEQETELAELANGNESSGGIHPRYKKTSGMAREADNQTRSPDPMFAARPGSLEYNSEVLSSLLETSYNILTPLDTQYYPLPTTTDTALATHGGISLLSYFSLNWRAFGNAQYRQNVPQSVIEPTVVNMAVIMAELMTFAIRITLETDLVPLPQGDIHWPEAMVARHDEPGPAKRSYPAAVASPGTEFVYSPKDKHTGCVKHR</sequence>